<reference evidence="1" key="1">
    <citation type="submission" date="2018-06" db="EMBL/GenBank/DDBJ databases">
        <authorList>
            <person name="Zhirakovskaya E."/>
        </authorList>
    </citation>
    <scope>NUCLEOTIDE SEQUENCE</scope>
</reference>
<protein>
    <submittedName>
        <fullName evidence="1">Uncharacterized protein</fullName>
    </submittedName>
</protein>
<dbReference type="EMBL" id="UOFH01000422">
    <property type="protein sequence ID" value="VAW68144.1"/>
    <property type="molecule type" value="Genomic_DNA"/>
</dbReference>
<evidence type="ECO:0000313" key="1">
    <source>
        <dbReference type="EMBL" id="VAW68144.1"/>
    </source>
</evidence>
<accession>A0A3B0YH47</accession>
<proteinExistence type="predicted"/>
<feature type="non-terminal residue" evidence="1">
    <location>
        <position position="1"/>
    </location>
</feature>
<dbReference type="AlphaFoldDB" id="A0A3B0YH47"/>
<sequence length="35" mass="4239">YDKLSDELDKDKKKKFPDIDQRCPLPEWIYTGKKP</sequence>
<gene>
    <name evidence="1" type="ORF">MNBD_GAMMA08-1484</name>
</gene>
<organism evidence="1">
    <name type="scientific">hydrothermal vent metagenome</name>
    <dbReference type="NCBI Taxonomy" id="652676"/>
    <lineage>
        <taxon>unclassified sequences</taxon>
        <taxon>metagenomes</taxon>
        <taxon>ecological metagenomes</taxon>
    </lineage>
</organism>
<name>A0A3B0YH47_9ZZZZ</name>